<dbReference type="GeneID" id="65091044"/>
<feature type="domain" description="Clr5" evidence="1">
    <location>
        <begin position="13"/>
        <end position="62"/>
    </location>
</feature>
<evidence type="ECO:0000313" key="3">
    <source>
        <dbReference type="Proteomes" id="UP000184255"/>
    </source>
</evidence>
<dbReference type="EMBL" id="FCQH01000018">
    <property type="protein sequence ID" value="CVL06648.1"/>
    <property type="molecule type" value="Genomic_DNA"/>
</dbReference>
<evidence type="ECO:0000313" key="2">
    <source>
        <dbReference type="EMBL" id="CVL06648.1"/>
    </source>
</evidence>
<dbReference type="VEuPathDB" id="FungiDB:FMAN_11794"/>
<dbReference type="Proteomes" id="UP000184255">
    <property type="component" value="Unassembled WGS sequence"/>
</dbReference>
<comment type="caution">
    <text evidence="2">The sequence shown here is derived from an EMBL/GenBank/DDBJ whole genome shotgun (WGS) entry which is preliminary data.</text>
</comment>
<proteinExistence type="predicted"/>
<dbReference type="Pfam" id="PF14420">
    <property type="entry name" value="Clr5"/>
    <property type="match status" value="1"/>
</dbReference>
<reference evidence="3" key="1">
    <citation type="journal article" date="2016" name="Genome Biol. Evol.">
        <title>Comparative 'omics' of the Fusarium fujikuroi species complex highlights differences in genetic potential and metabolite synthesis.</title>
        <authorList>
            <person name="Niehaus E.-M."/>
            <person name="Muensterkoetter M."/>
            <person name="Proctor R.H."/>
            <person name="Brown D.W."/>
            <person name="Sharon A."/>
            <person name="Idan Y."/>
            <person name="Oren-Young L."/>
            <person name="Sieber C.M."/>
            <person name="Novak O."/>
            <person name="Pencik A."/>
            <person name="Tarkowska D."/>
            <person name="Hromadova K."/>
            <person name="Freeman S."/>
            <person name="Maymon M."/>
            <person name="Elazar M."/>
            <person name="Youssef S.A."/>
            <person name="El-Shabrawy E.S.M."/>
            <person name="Shalaby A.B.A."/>
            <person name="Houterman P."/>
            <person name="Brock N.L."/>
            <person name="Burkhardt I."/>
            <person name="Tsavkelova E.A."/>
            <person name="Dickschat J.S."/>
            <person name="Galuszka P."/>
            <person name="Gueldener U."/>
            <person name="Tudzynski B."/>
        </authorList>
    </citation>
    <scope>NUCLEOTIDE SEQUENCE [LARGE SCALE GENOMIC DNA]</scope>
    <source>
        <strain evidence="3">MRC7560</strain>
    </source>
</reference>
<organism evidence="2 3">
    <name type="scientific">Fusarium mangiferae</name>
    <name type="common">Mango malformation disease fungus</name>
    <dbReference type="NCBI Taxonomy" id="192010"/>
    <lineage>
        <taxon>Eukaryota</taxon>
        <taxon>Fungi</taxon>
        <taxon>Dikarya</taxon>
        <taxon>Ascomycota</taxon>
        <taxon>Pezizomycotina</taxon>
        <taxon>Sordariomycetes</taxon>
        <taxon>Hypocreomycetidae</taxon>
        <taxon>Hypocreales</taxon>
        <taxon>Nectriaceae</taxon>
        <taxon>Fusarium</taxon>
        <taxon>Fusarium fujikuroi species complex</taxon>
    </lineage>
</organism>
<name>A0A1L7U7C5_FUSMA</name>
<dbReference type="AlphaFoldDB" id="A0A1L7U7C5"/>
<sequence length="642" mass="73588">MAPSRTGESAYSRDQWRAIHPIFHNIYIDQGYSLEKTLMALELIYHFKATEDAFRNQIKRNWRDCAKNNRVARGNRTRPSSIAAIFPDLPDYIAGLVAGTVPRSLSFQCFQHHFQVLHSLDKYIKGFFDTYPSRLAQQNNGTIQDANVAEKEEREQKPAIAGRWCRALSLCREISILPQKKKDFIFSSNLVKDKLDKKALKQKGVQEMQEIITNILKENVFTRVEVNEKESTPKDLPALWNVCRLLRGVSFQLGYPEDSQALLMRLFFDELREAFTRITQGSNTEMGRALELIQDIPLRDLKDIATISCLCSARALSSRLQPHDPVVLEAWADYYQHHDRSKLKKDVFLVHYKRAYEEARALNETTGNGLYDERTLLVLINYSYAAHYICHEKTLAEQLSSELWQQTGALLAGKNPPQCWSVKAQGMAQAAKIQALLCYAELEDKFKGYNDLRKHIHNYKLGNTQARVQCIDEVSQVGETWHMIVCLPPYDSQVQLQFGIQQVVQRLVLSPDLGFQLLAIELQDLFATLLKTETTTRAKLRVAATKLYASDDQDCQLLAAGLYEQHASVITACRRNVDILRYIFSILFKKAKVPPLTEMEGSKLKRYLDNLGSRMRAQGKECHLKAKTLRELVVNFDKFVKT</sequence>
<evidence type="ECO:0000259" key="1">
    <source>
        <dbReference type="Pfam" id="PF14420"/>
    </source>
</evidence>
<accession>A0A1L7U7C5</accession>
<dbReference type="RefSeq" id="XP_041689978.1">
    <property type="nucleotide sequence ID" value="XM_041824505.1"/>
</dbReference>
<dbReference type="InterPro" id="IPR025676">
    <property type="entry name" value="Clr5_dom"/>
</dbReference>
<protein>
    <recommendedName>
        <fullName evidence="1">Clr5 domain-containing protein</fullName>
    </recommendedName>
</protein>
<keyword evidence="3" id="KW-1185">Reference proteome</keyword>
<gene>
    <name evidence="2" type="ORF">FMAN_11794</name>
</gene>